<dbReference type="Pfam" id="PF13556">
    <property type="entry name" value="HTH_30"/>
    <property type="match status" value="1"/>
</dbReference>
<dbReference type="Gene3D" id="1.10.10.2840">
    <property type="entry name" value="PucR C-terminal helix-turn-helix domain"/>
    <property type="match status" value="1"/>
</dbReference>
<dbReference type="InterPro" id="IPR042070">
    <property type="entry name" value="PucR_C-HTH_sf"/>
</dbReference>
<dbReference type="RefSeq" id="WP_344033274.1">
    <property type="nucleotide sequence ID" value="NZ_BAAAOB010000004.1"/>
</dbReference>
<feature type="domain" description="PucR C-terminal helix-turn-helix" evidence="1">
    <location>
        <begin position="482"/>
        <end position="538"/>
    </location>
</feature>
<organism evidence="2 3">
    <name type="scientific">Leucobacter iarius</name>
    <dbReference type="NCBI Taxonomy" id="333963"/>
    <lineage>
        <taxon>Bacteria</taxon>
        <taxon>Bacillati</taxon>
        <taxon>Actinomycetota</taxon>
        <taxon>Actinomycetes</taxon>
        <taxon>Micrococcales</taxon>
        <taxon>Microbacteriaceae</taxon>
        <taxon>Leucobacter</taxon>
    </lineage>
</organism>
<comment type="caution">
    <text evidence="2">The sequence shown here is derived from an EMBL/GenBank/DDBJ whole genome shotgun (WGS) entry which is preliminary data.</text>
</comment>
<keyword evidence="3" id="KW-1185">Reference proteome</keyword>
<dbReference type="PANTHER" id="PTHR33744:SF17">
    <property type="entry name" value="CONSERVED PROTEIN"/>
    <property type="match status" value="1"/>
</dbReference>
<sequence length="544" mass="58621">MNAGISPILPIAEPHIAVTLGALLAQLGPQSAELLGPADTEREVLGTEFYDALDDLPDEPGAILLIPSGSALAATELSALASAAVAARYAALALKSRDEEVATLTAVAETSGIPILRVHERVGWRLFEALISQQLGEHRHTDDAHLDRGAEPLFALANELAEFFGGSVAIEDLGRRIIAYSSVPGQAIDPFRTQGILARRVPDSPFNDDQYRTAVRSDVPLKYAQLGEELPRVVTAIRAGALPLGTVWAIDPTGDDPITEEQIHRVSSAAAVAAAHMLNDLRVRDAGRIPRENRLRTLITGSGVVGSEFAELGIPEERGAAILGFDPGGRDEADGRTAVLDHPARIAQLRSTVQRHLAVHRPEVVTVAHGGRVYALFACDRLDAAIRLAEPLLPILDRLLDTGTTIAAPGIVHRAVEVAPHRAVADRLFDTAAHWAVTDRVLTPTLLRPLLVFERSAELFAAEPELRFPQVRELVDADRPAAETLLAWCQRFGNVARTAADLGVHENTVRARLRRAERTHGIPLEDPDTLLTIWLQLRSEGVAA</sequence>
<evidence type="ECO:0000313" key="3">
    <source>
        <dbReference type="Proteomes" id="UP001500851"/>
    </source>
</evidence>
<reference evidence="2 3" key="1">
    <citation type="journal article" date="2019" name="Int. J. Syst. Evol. Microbiol.">
        <title>The Global Catalogue of Microorganisms (GCM) 10K type strain sequencing project: providing services to taxonomists for standard genome sequencing and annotation.</title>
        <authorList>
            <consortium name="The Broad Institute Genomics Platform"/>
            <consortium name="The Broad Institute Genome Sequencing Center for Infectious Disease"/>
            <person name="Wu L."/>
            <person name="Ma J."/>
        </authorList>
    </citation>
    <scope>NUCLEOTIDE SEQUENCE [LARGE SCALE GENOMIC DNA]</scope>
    <source>
        <strain evidence="2 3">JCM 14736</strain>
    </source>
</reference>
<name>A0ABN2LRU0_9MICO</name>
<proteinExistence type="predicted"/>
<dbReference type="InterPro" id="IPR051448">
    <property type="entry name" value="CdaR-like_regulators"/>
</dbReference>
<dbReference type="Proteomes" id="UP001500851">
    <property type="component" value="Unassembled WGS sequence"/>
</dbReference>
<evidence type="ECO:0000259" key="1">
    <source>
        <dbReference type="Pfam" id="PF13556"/>
    </source>
</evidence>
<gene>
    <name evidence="2" type="ORF">GCM10009768_28440</name>
</gene>
<dbReference type="EMBL" id="BAAAOB010000004">
    <property type="protein sequence ID" value="GAA1797799.1"/>
    <property type="molecule type" value="Genomic_DNA"/>
</dbReference>
<dbReference type="PANTHER" id="PTHR33744">
    <property type="entry name" value="CARBOHYDRATE DIACID REGULATOR"/>
    <property type="match status" value="1"/>
</dbReference>
<accession>A0ABN2LRU0</accession>
<evidence type="ECO:0000313" key="2">
    <source>
        <dbReference type="EMBL" id="GAA1797799.1"/>
    </source>
</evidence>
<dbReference type="InterPro" id="IPR025736">
    <property type="entry name" value="PucR_C-HTH_dom"/>
</dbReference>
<protein>
    <submittedName>
        <fullName evidence="2">Helix-turn-helix domain-containing protein</fullName>
    </submittedName>
</protein>